<dbReference type="Proteomes" id="UP000591131">
    <property type="component" value="Unassembled WGS sequence"/>
</dbReference>
<name>A0A7J6L048_PERCH</name>
<comment type="caution">
    <text evidence="1">The sequence shown here is derived from an EMBL/GenBank/DDBJ whole genome shotgun (WGS) entry which is preliminary data.</text>
</comment>
<dbReference type="InterPro" id="IPR050990">
    <property type="entry name" value="UPF0237/GcvR_regulator"/>
</dbReference>
<sequence>IISQVCRCIANFQGNIGKTRMTRVGGDFAIMAVVHMEEENLTDLEGCLQDSFPDFIIGLRKTTVDAWSPFTGQTLLTMKLIGPDDLGLLESLAAYAADRNYQIVALESSNCPGSHVGYDIFEATMSLVIPRSHSIDSVAADAKKMAEKLGVDIRVTKHMRRSVSPQGPDAAPVFMLVSFDLFNGILLCPSIHVCRLYMLRNATRGEPRLMPSKTSCFPKSATRINTVSLLSGISSLYVLMAAGTSHSITRSIAVISSLLSLILTVWYNEAWMAQTSRRQEMDAFIPLVSKYYSTEVLEAIETLERNNLHHQPNPQVWYQELLQQPGTPEPLRQAERSKGKWFATRRAQDWSHNSSGVVTATIQSLSGWESEYAEAVSQSVMTSMASVVGNAGESGTGSLESEAQLGRTVGESMCLATLLTMVKVWTC</sequence>
<dbReference type="PANTHER" id="PTHR34875:SF6">
    <property type="entry name" value="UPF0237 PROTEIN MJ1558"/>
    <property type="match status" value="1"/>
</dbReference>
<reference evidence="1 2" key="1">
    <citation type="submission" date="2020-04" db="EMBL/GenBank/DDBJ databases">
        <title>Perkinsus chesapeaki whole genome sequence.</title>
        <authorList>
            <person name="Bogema D.R."/>
        </authorList>
    </citation>
    <scope>NUCLEOTIDE SEQUENCE [LARGE SCALE GENOMIC DNA]</scope>
    <source>
        <strain evidence="1">ATCC PRA-425</strain>
    </source>
</reference>
<dbReference type="EMBL" id="JAAPAO010000880">
    <property type="protein sequence ID" value="KAF4652828.1"/>
    <property type="molecule type" value="Genomic_DNA"/>
</dbReference>
<dbReference type="OrthoDB" id="412492at2759"/>
<keyword evidence="2" id="KW-1185">Reference proteome</keyword>
<proteinExistence type="predicted"/>
<evidence type="ECO:0000313" key="1">
    <source>
        <dbReference type="EMBL" id="KAF4652828.1"/>
    </source>
</evidence>
<dbReference type="Gene3D" id="3.30.70.260">
    <property type="match status" value="2"/>
</dbReference>
<dbReference type="InterPro" id="IPR045865">
    <property type="entry name" value="ACT-like_dom_sf"/>
</dbReference>
<dbReference type="AlphaFoldDB" id="A0A7J6L048"/>
<dbReference type="PANTHER" id="PTHR34875">
    <property type="entry name" value="UPF0237 PROTEIN MJ1558"/>
    <property type="match status" value="1"/>
</dbReference>
<protein>
    <submittedName>
        <fullName evidence="1">Uncharacterized protein</fullName>
    </submittedName>
</protein>
<gene>
    <name evidence="1" type="ORF">FOL47_010844</name>
</gene>
<organism evidence="1 2">
    <name type="scientific">Perkinsus chesapeaki</name>
    <name type="common">Clam parasite</name>
    <name type="synonym">Perkinsus andrewsi</name>
    <dbReference type="NCBI Taxonomy" id="330153"/>
    <lineage>
        <taxon>Eukaryota</taxon>
        <taxon>Sar</taxon>
        <taxon>Alveolata</taxon>
        <taxon>Perkinsozoa</taxon>
        <taxon>Perkinsea</taxon>
        <taxon>Perkinsida</taxon>
        <taxon>Perkinsidae</taxon>
        <taxon>Perkinsus</taxon>
    </lineage>
</organism>
<accession>A0A7J6L048</accession>
<dbReference type="SUPFAM" id="SSF55021">
    <property type="entry name" value="ACT-like"/>
    <property type="match status" value="1"/>
</dbReference>
<evidence type="ECO:0000313" key="2">
    <source>
        <dbReference type="Proteomes" id="UP000591131"/>
    </source>
</evidence>
<feature type="non-terminal residue" evidence="1">
    <location>
        <position position="427"/>
    </location>
</feature>